<reference evidence="5" key="1">
    <citation type="submission" date="2023-06" db="EMBL/GenBank/DDBJ databases">
        <title>Genome-scale phylogeny and comparative genomics of the fungal order Sordariales.</title>
        <authorList>
            <consortium name="Lawrence Berkeley National Laboratory"/>
            <person name="Hensen N."/>
            <person name="Bonometti L."/>
            <person name="Westerberg I."/>
            <person name="Brannstrom I.O."/>
            <person name="Guillou S."/>
            <person name="Cros-Aarteil S."/>
            <person name="Calhoun S."/>
            <person name="Haridas S."/>
            <person name="Kuo A."/>
            <person name="Mondo S."/>
            <person name="Pangilinan J."/>
            <person name="Riley R."/>
            <person name="LaButti K."/>
            <person name="Andreopoulos B."/>
            <person name="Lipzen A."/>
            <person name="Chen C."/>
            <person name="Yanf M."/>
            <person name="Daum C."/>
            <person name="Ng V."/>
            <person name="Clum A."/>
            <person name="Steindorff A."/>
            <person name="Ohm R."/>
            <person name="Martin F."/>
            <person name="Silar P."/>
            <person name="Natvig D."/>
            <person name="Lalanne C."/>
            <person name="Gautier V."/>
            <person name="Ament-velasquez S.L."/>
            <person name="Kruys A."/>
            <person name="Hutchinson M.I."/>
            <person name="Powell A.J."/>
            <person name="Barry K."/>
            <person name="Miller A.N."/>
            <person name="Grigoriev I.V."/>
            <person name="Debuchy R."/>
            <person name="Gladieux P."/>
            <person name="Thoren M.H."/>
            <person name="Johannesson H."/>
        </authorList>
    </citation>
    <scope>NUCLEOTIDE SEQUENCE</scope>
    <source>
        <strain evidence="5">SMH3187-1</strain>
    </source>
</reference>
<keyword evidence="1" id="KW-0285">Flavoprotein</keyword>
<keyword evidence="2" id="KW-0288">FMN</keyword>
<evidence type="ECO:0000256" key="2">
    <source>
        <dbReference type="ARBA" id="ARBA00022643"/>
    </source>
</evidence>
<evidence type="ECO:0000256" key="4">
    <source>
        <dbReference type="SAM" id="MobiDB-lite"/>
    </source>
</evidence>
<accession>A0AA40F461</accession>
<sequence length="557" mass="59668">MGNYTVYDADGSALELDVPFDDGKSSKNNRRLAKFFDPEVTKMIFSKPETRARLAQFLENFIAGPERKQCVADMKFLDKCDEHTRAVDALSTGIVEMAASYTGAAAAYPLALPFGVASKVNRDTSHFSKMTVPFLNNLFQDARGCAEDRLAKYLYPEYVKFQLTQCARSSLSARPSLVGDFRSAYPGLGSAFCLASPSQPANPILFASDGFTSLHGRPVLNRGLLRDLPPGSAATLRLREALALGRETVELVVSFRRNDDSTKTPFWNLFFVCPLYLDGAIRYHLGAQINISANMGDHGKDVLRVLSFSPLGDDLRTTTAAAAPPTPRRRTFAGLFSRRERPPSPQPLIISAPLPTFPLLTPAPTIASTTTTEEPSSSSAARSTRTTAVLERPFDCSSTPYGSLVVLQRCVGGSVMRIVFCSALAHELIGGGGDDVVLGRDVFSVLVKDVAGEKKAVGELQAAVVKGMAAGETVVGEVVVGGAGKHKWHGSGNVGASFTALMFSGEGDKGARGSGSTERNAVLGGKMRKLVTHWTPLKDGEGKVEWVVLVLTPAAAR</sequence>
<proteinExistence type="predicted"/>
<protein>
    <recommendedName>
        <fullName evidence="7">PAS domain-containing protein</fullName>
    </recommendedName>
</protein>
<evidence type="ECO:0008006" key="7">
    <source>
        <dbReference type="Google" id="ProtNLM"/>
    </source>
</evidence>
<dbReference type="EMBL" id="JAUKUD010000002">
    <property type="protein sequence ID" value="KAK0750925.1"/>
    <property type="molecule type" value="Genomic_DNA"/>
</dbReference>
<comment type="caution">
    <text evidence="5">The sequence shown here is derived from an EMBL/GenBank/DDBJ whole genome shotgun (WGS) entry which is preliminary data.</text>
</comment>
<dbReference type="Gene3D" id="3.30.450.20">
    <property type="entry name" value="PAS domain"/>
    <property type="match status" value="1"/>
</dbReference>
<organism evidence="5 6">
    <name type="scientific">Schizothecium vesticola</name>
    <dbReference type="NCBI Taxonomy" id="314040"/>
    <lineage>
        <taxon>Eukaryota</taxon>
        <taxon>Fungi</taxon>
        <taxon>Dikarya</taxon>
        <taxon>Ascomycota</taxon>
        <taxon>Pezizomycotina</taxon>
        <taxon>Sordariomycetes</taxon>
        <taxon>Sordariomycetidae</taxon>
        <taxon>Sordariales</taxon>
        <taxon>Schizotheciaceae</taxon>
        <taxon>Schizothecium</taxon>
    </lineage>
</organism>
<dbReference type="PANTHER" id="PTHR47429:SF2">
    <property type="entry name" value="PROTEIN TWIN LOV 1"/>
    <property type="match status" value="1"/>
</dbReference>
<evidence type="ECO:0000313" key="5">
    <source>
        <dbReference type="EMBL" id="KAK0750925.1"/>
    </source>
</evidence>
<dbReference type="AlphaFoldDB" id="A0AA40F461"/>
<gene>
    <name evidence="5" type="ORF">B0T18DRAFT_425651</name>
</gene>
<keyword evidence="3" id="KW-0157">Chromophore</keyword>
<evidence type="ECO:0000256" key="1">
    <source>
        <dbReference type="ARBA" id="ARBA00022630"/>
    </source>
</evidence>
<feature type="region of interest" description="Disordered" evidence="4">
    <location>
        <begin position="363"/>
        <end position="385"/>
    </location>
</feature>
<dbReference type="PANTHER" id="PTHR47429">
    <property type="entry name" value="PROTEIN TWIN LOV 1"/>
    <property type="match status" value="1"/>
</dbReference>
<name>A0AA40F461_9PEZI</name>
<dbReference type="Proteomes" id="UP001172155">
    <property type="component" value="Unassembled WGS sequence"/>
</dbReference>
<evidence type="ECO:0000256" key="3">
    <source>
        <dbReference type="ARBA" id="ARBA00022991"/>
    </source>
</evidence>
<dbReference type="GO" id="GO:0005634">
    <property type="term" value="C:nucleus"/>
    <property type="evidence" value="ECO:0007669"/>
    <property type="project" value="TreeGrafter"/>
</dbReference>
<evidence type="ECO:0000313" key="6">
    <source>
        <dbReference type="Proteomes" id="UP001172155"/>
    </source>
</evidence>
<keyword evidence="6" id="KW-1185">Reference proteome</keyword>